<evidence type="ECO:0000313" key="3">
    <source>
        <dbReference type="Proteomes" id="UP000234323"/>
    </source>
</evidence>
<dbReference type="AlphaFoldDB" id="A0A2I1H130"/>
<feature type="compositionally biased region" description="Basic and acidic residues" evidence="1">
    <location>
        <begin position="1"/>
        <end position="18"/>
    </location>
</feature>
<name>A0A2I1H130_9GLOM</name>
<proteinExistence type="predicted"/>
<keyword evidence="3" id="KW-1185">Reference proteome</keyword>
<dbReference type="OrthoDB" id="10397211at2759"/>
<accession>A0A2I1H130</accession>
<feature type="region of interest" description="Disordered" evidence="1">
    <location>
        <begin position="1"/>
        <end position="20"/>
    </location>
</feature>
<dbReference type="EMBL" id="LLXI01001233">
    <property type="protein sequence ID" value="PKY52590.1"/>
    <property type="molecule type" value="Genomic_DNA"/>
</dbReference>
<comment type="caution">
    <text evidence="2">The sequence shown here is derived from an EMBL/GenBank/DDBJ whole genome shotgun (WGS) entry which is preliminary data.</text>
</comment>
<protein>
    <submittedName>
        <fullName evidence="2">Uncharacterized protein</fullName>
    </submittedName>
</protein>
<dbReference type="Proteomes" id="UP000234323">
    <property type="component" value="Unassembled WGS sequence"/>
</dbReference>
<gene>
    <name evidence="2" type="ORF">RhiirA4_470316</name>
</gene>
<feature type="compositionally biased region" description="Basic and acidic residues" evidence="1">
    <location>
        <begin position="73"/>
        <end position="84"/>
    </location>
</feature>
<feature type="region of interest" description="Disordered" evidence="1">
    <location>
        <begin position="33"/>
        <end position="90"/>
    </location>
</feature>
<evidence type="ECO:0000256" key="1">
    <source>
        <dbReference type="SAM" id="MobiDB-lite"/>
    </source>
</evidence>
<reference evidence="2 3" key="1">
    <citation type="submission" date="2015-10" db="EMBL/GenBank/DDBJ databases">
        <title>Genome analyses suggest a sexual origin of heterokaryosis in a supposedly ancient asexual fungus.</title>
        <authorList>
            <person name="Ropars J."/>
            <person name="Sedzielewska K."/>
            <person name="Noel J."/>
            <person name="Charron P."/>
            <person name="Farinelli L."/>
            <person name="Marton T."/>
            <person name="Kruger M."/>
            <person name="Pelin A."/>
            <person name="Brachmann A."/>
            <person name="Corradi N."/>
        </authorList>
    </citation>
    <scope>NUCLEOTIDE SEQUENCE [LARGE SCALE GENOMIC DNA]</scope>
    <source>
        <strain evidence="2 3">A4</strain>
    </source>
</reference>
<organism evidence="2 3">
    <name type="scientific">Rhizophagus irregularis</name>
    <dbReference type="NCBI Taxonomy" id="588596"/>
    <lineage>
        <taxon>Eukaryota</taxon>
        <taxon>Fungi</taxon>
        <taxon>Fungi incertae sedis</taxon>
        <taxon>Mucoromycota</taxon>
        <taxon>Glomeromycotina</taxon>
        <taxon>Glomeromycetes</taxon>
        <taxon>Glomerales</taxon>
        <taxon>Glomeraceae</taxon>
        <taxon>Rhizophagus</taxon>
    </lineage>
</organism>
<evidence type="ECO:0000313" key="2">
    <source>
        <dbReference type="EMBL" id="PKY52590.1"/>
    </source>
</evidence>
<sequence>MDLLKQDQLEPNDMLKEDENMEMETVITEIRKRNRKTRETSIDPPSATRAETTACKKGEYRSQAFGSNNVPEINRKHESYDSRSTKRQGS</sequence>